<protein>
    <submittedName>
        <fullName evidence="3">Uncharacterized protein</fullName>
    </submittedName>
</protein>
<dbReference type="InterPro" id="IPR051261">
    <property type="entry name" value="NLR"/>
</dbReference>
<feature type="non-terminal residue" evidence="3">
    <location>
        <position position="112"/>
    </location>
</feature>
<evidence type="ECO:0000256" key="2">
    <source>
        <dbReference type="ARBA" id="ARBA00022737"/>
    </source>
</evidence>
<dbReference type="Pfam" id="PF13516">
    <property type="entry name" value="LRR_6"/>
    <property type="match status" value="1"/>
</dbReference>
<keyword evidence="1" id="KW-0433">Leucine-rich repeat</keyword>
<evidence type="ECO:0000313" key="4">
    <source>
        <dbReference type="Proteomes" id="UP001314229"/>
    </source>
</evidence>
<evidence type="ECO:0000256" key="1">
    <source>
        <dbReference type="ARBA" id="ARBA00022614"/>
    </source>
</evidence>
<comment type="caution">
    <text evidence="3">The sequence shown here is derived from an EMBL/GenBank/DDBJ whole genome shotgun (WGS) entry which is preliminary data.</text>
</comment>
<keyword evidence="4" id="KW-1185">Reference proteome</keyword>
<dbReference type="InterPro" id="IPR032675">
    <property type="entry name" value="LRR_dom_sf"/>
</dbReference>
<dbReference type="PANTHER" id="PTHR24106">
    <property type="entry name" value="NACHT, LRR AND CARD DOMAINS-CONTAINING"/>
    <property type="match status" value="1"/>
</dbReference>
<feature type="non-terminal residue" evidence="3">
    <location>
        <position position="1"/>
    </location>
</feature>
<organism evidence="3 4">
    <name type="scientific">Scomber scombrus</name>
    <name type="common">Atlantic mackerel</name>
    <name type="synonym">Scomber vernalis</name>
    <dbReference type="NCBI Taxonomy" id="13677"/>
    <lineage>
        <taxon>Eukaryota</taxon>
        <taxon>Metazoa</taxon>
        <taxon>Chordata</taxon>
        <taxon>Craniata</taxon>
        <taxon>Vertebrata</taxon>
        <taxon>Euteleostomi</taxon>
        <taxon>Actinopterygii</taxon>
        <taxon>Neopterygii</taxon>
        <taxon>Teleostei</taxon>
        <taxon>Neoteleostei</taxon>
        <taxon>Acanthomorphata</taxon>
        <taxon>Pelagiaria</taxon>
        <taxon>Scombriformes</taxon>
        <taxon>Scombridae</taxon>
        <taxon>Scomber</taxon>
    </lineage>
</organism>
<dbReference type="Gene3D" id="3.80.10.10">
    <property type="entry name" value="Ribonuclease Inhibitor"/>
    <property type="match status" value="1"/>
</dbReference>
<accession>A0AAV1QGW4</accession>
<evidence type="ECO:0000313" key="3">
    <source>
        <dbReference type="EMBL" id="CAK6983622.1"/>
    </source>
</evidence>
<sequence>CSLSETSCAPLVSALKSNPSHLRWLDLSKNKLNSSSVKLLSDLLKNPDCKLDDLGLWGCSLSENSCTSLVSALKSNPSHLRKLNLSDNKLNSSSVKLLSDLLKNPDCRLNDL</sequence>
<name>A0AAV1QGW4_SCOSC</name>
<dbReference type="SUPFAM" id="SSF52047">
    <property type="entry name" value="RNI-like"/>
    <property type="match status" value="1"/>
</dbReference>
<keyword evidence="2" id="KW-0677">Repeat</keyword>
<dbReference type="SMART" id="SM00368">
    <property type="entry name" value="LRR_RI"/>
    <property type="match status" value="3"/>
</dbReference>
<reference evidence="3 4" key="1">
    <citation type="submission" date="2024-01" db="EMBL/GenBank/DDBJ databases">
        <authorList>
            <person name="Alioto T."/>
            <person name="Alioto T."/>
            <person name="Gomez Garrido J."/>
        </authorList>
    </citation>
    <scope>NUCLEOTIDE SEQUENCE [LARGE SCALE GENOMIC DNA]</scope>
</reference>
<proteinExistence type="predicted"/>
<dbReference type="Pfam" id="PF00560">
    <property type="entry name" value="LRR_1"/>
    <property type="match status" value="1"/>
</dbReference>
<dbReference type="AlphaFoldDB" id="A0AAV1QGW4"/>
<dbReference type="EMBL" id="CAWUFR010001388">
    <property type="protein sequence ID" value="CAK6983622.1"/>
    <property type="molecule type" value="Genomic_DNA"/>
</dbReference>
<dbReference type="InterPro" id="IPR001611">
    <property type="entry name" value="Leu-rich_rpt"/>
</dbReference>
<gene>
    <name evidence="3" type="ORF">FSCOSCO3_A026697</name>
</gene>
<dbReference type="Proteomes" id="UP001314229">
    <property type="component" value="Unassembled WGS sequence"/>
</dbReference>